<proteinExistence type="predicted"/>
<dbReference type="SUPFAM" id="SSF53335">
    <property type="entry name" value="S-adenosyl-L-methionine-dependent methyltransferases"/>
    <property type="match status" value="1"/>
</dbReference>
<name>A0A1B2HPY9_9PSEU</name>
<dbReference type="KEGG" id="led:BBK82_30780"/>
<evidence type="ECO:0000313" key="2">
    <source>
        <dbReference type="Proteomes" id="UP000093053"/>
    </source>
</evidence>
<keyword evidence="2" id="KW-1185">Reference proteome</keyword>
<sequence>MPSNSTDPGRLSEALPAQNKIYDTAAGALWHLAVYGPVHEGREFTNMAGAALLDSIGTEFRLGAGHRVLELCSGTGEVCRYLAGRFDCQITGIELNASQLEHARTKHRQLPASVQKRVRYLRGDVNTWMPDRSYDLVVAVDSLALMNDPGDALAVAHAALRPGGHLVFADILTGRELSDRVRGTAWEYDGIRPLPQPADTAELLSHLGFVDIVHTDISTAAVDCFRIISGALTVRQRAIQDVCTPEEYAHWCESTEFYLDSFVRRELSYGRFTARRPAQDDS</sequence>
<dbReference type="PANTHER" id="PTHR43861:SF1">
    <property type="entry name" value="TRANS-ACONITATE 2-METHYLTRANSFERASE"/>
    <property type="match status" value="1"/>
</dbReference>
<accession>A0A1B2HPY9</accession>
<dbReference type="OrthoDB" id="279734at2"/>
<dbReference type="AlphaFoldDB" id="A0A1B2HPY9"/>
<protein>
    <recommendedName>
        <fullName evidence="3">Methyltransferase domain-containing protein</fullName>
    </recommendedName>
</protein>
<dbReference type="CDD" id="cd02440">
    <property type="entry name" value="AdoMet_MTases"/>
    <property type="match status" value="1"/>
</dbReference>
<dbReference type="Proteomes" id="UP000093053">
    <property type="component" value="Chromosome"/>
</dbReference>
<dbReference type="PANTHER" id="PTHR43861">
    <property type="entry name" value="TRANS-ACONITATE 2-METHYLTRANSFERASE-RELATED"/>
    <property type="match status" value="1"/>
</dbReference>
<organism evidence="1 2">
    <name type="scientific">Lentzea guizhouensis</name>
    <dbReference type="NCBI Taxonomy" id="1586287"/>
    <lineage>
        <taxon>Bacteria</taxon>
        <taxon>Bacillati</taxon>
        <taxon>Actinomycetota</taxon>
        <taxon>Actinomycetes</taxon>
        <taxon>Pseudonocardiales</taxon>
        <taxon>Pseudonocardiaceae</taxon>
        <taxon>Lentzea</taxon>
    </lineage>
</organism>
<dbReference type="Pfam" id="PF13489">
    <property type="entry name" value="Methyltransf_23"/>
    <property type="match status" value="1"/>
</dbReference>
<evidence type="ECO:0000313" key="1">
    <source>
        <dbReference type="EMBL" id="ANZ39772.1"/>
    </source>
</evidence>
<reference evidence="1 2" key="1">
    <citation type="submission" date="2016-07" db="EMBL/GenBank/DDBJ databases">
        <title>Complete genome sequence of the Lentzea guizhouensis DHS C013.</title>
        <authorList>
            <person name="Cao C."/>
        </authorList>
    </citation>
    <scope>NUCLEOTIDE SEQUENCE [LARGE SCALE GENOMIC DNA]</scope>
    <source>
        <strain evidence="1 2">DHS C013</strain>
    </source>
</reference>
<gene>
    <name evidence="1" type="ORF">BBK82_30780</name>
</gene>
<dbReference type="RefSeq" id="WP_065918113.1">
    <property type="nucleotide sequence ID" value="NZ_CP016793.1"/>
</dbReference>
<dbReference type="Gene3D" id="3.40.50.150">
    <property type="entry name" value="Vaccinia Virus protein VP39"/>
    <property type="match status" value="1"/>
</dbReference>
<dbReference type="InterPro" id="IPR029063">
    <property type="entry name" value="SAM-dependent_MTases_sf"/>
</dbReference>
<dbReference type="EMBL" id="CP016793">
    <property type="protein sequence ID" value="ANZ39772.1"/>
    <property type="molecule type" value="Genomic_DNA"/>
</dbReference>
<dbReference type="STRING" id="1586287.BBK82_30780"/>
<evidence type="ECO:0008006" key="3">
    <source>
        <dbReference type="Google" id="ProtNLM"/>
    </source>
</evidence>